<evidence type="ECO:0000256" key="5">
    <source>
        <dbReference type="ARBA" id="ARBA00023136"/>
    </source>
</evidence>
<evidence type="ECO:0000313" key="11">
    <source>
        <dbReference type="Proteomes" id="UP000247515"/>
    </source>
</evidence>
<dbReference type="PROSITE" id="PS51318">
    <property type="entry name" value="TAT"/>
    <property type="match status" value="1"/>
</dbReference>
<evidence type="ECO:0000256" key="6">
    <source>
        <dbReference type="ARBA" id="ARBA00024031"/>
    </source>
</evidence>
<gene>
    <name evidence="8" type="ORF">C7400_12570</name>
    <name evidence="9" type="ORF">SAMN05216550_12554</name>
</gene>
<keyword evidence="5" id="KW-0472">Membrane</keyword>
<dbReference type="PANTHER" id="PTHR30024">
    <property type="entry name" value="ALIPHATIC SULFONATES-BINDING PROTEIN-RELATED"/>
    <property type="match status" value="1"/>
</dbReference>
<feature type="signal peptide" evidence="7">
    <location>
        <begin position="1"/>
        <end position="34"/>
    </location>
</feature>
<protein>
    <submittedName>
        <fullName evidence="9">NitT/TauT family transport system substrate-binding protein</fullName>
    </submittedName>
</protein>
<dbReference type="PANTHER" id="PTHR30024:SF43">
    <property type="entry name" value="BLL4572 PROTEIN"/>
    <property type="match status" value="1"/>
</dbReference>
<keyword evidence="11" id="KW-1185">Reference proteome</keyword>
<keyword evidence="7" id="KW-0732">Signal</keyword>
<keyword evidence="3" id="KW-1003">Cell membrane</keyword>
<evidence type="ECO:0000256" key="2">
    <source>
        <dbReference type="ARBA" id="ARBA00022448"/>
    </source>
</evidence>
<dbReference type="EMBL" id="QJJV01000025">
    <property type="protein sequence ID" value="PXX09019.1"/>
    <property type="molecule type" value="Genomic_DNA"/>
</dbReference>
<dbReference type="EMBL" id="FNZM01000025">
    <property type="protein sequence ID" value="SEK13837.1"/>
    <property type="molecule type" value="Genomic_DNA"/>
</dbReference>
<evidence type="ECO:0000256" key="1">
    <source>
        <dbReference type="ARBA" id="ARBA00004308"/>
    </source>
</evidence>
<feature type="chain" id="PRO_5015053539" evidence="7">
    <location>
        <begin position="35"/>
        <end position="396"/>
    </location>
</feature>
<comment type="subcellular location">
    <subcellularLocation>
        <location evidence="1">Endomembrane system</location>
    </subcellularLocation>
</comment>
<dbReference type="Proteomes" id="UP000183529">
    <property type="component" value="Unassembled WGS sequence"/>
</dbReference>
<accession>A0A1A5X5S5</accession>
<evidence type="ECO:0000313" key="8">
    <source>
        <dbReference type="EMBL" id="PXX09019.1"/>
    </source>
</evidence>
<evidence type="ECO:0000313" key="9">
    <source>
        <dbReference type="EMBL" id="SEK13837.1"/>
    </source>
</evidence>
<organism evidence="9 10">
    <name type="scientific">Paraburkholderia tropica</name>
    <dbReference type="NCBI Taxonomy" id="92647"/>
    <lineage>
        <taxon>Bacteria</taxon>
        <taxon>Pseudomonadati</taxon>
        <taxon>Pseudomonadota</taxon>
        <taxon>Betaproteobacteria</taxon>
        <taxon>Burkholderiales</taxon>
        <taxon>Burkholderiaceae</taxon>
        <taxon>Paraburkholderia</taxon>
    </lineage>
</organism>
<dbReference type="Proteomes" id="UP000247515">
    <property type="component" value="Unassembled WGS sequence"/>
</dbReference>
<dbReference type="SUPFAM" id="SSF53850">
    <property type="entry name" value="Periplasmic binding protein-like II"/>
    <property type="match status" value="1"/>
</dbReference>
<comment type="caution">
    <text evidence="9">The sequence shown here is derived from an EMBL/GenBank/DDBJ whole genome shotgun (WGS) entry which is preliminary data.</text>
</comment>
<evidence type="ECO:0000313" key="10">
    <source>
        <dbReference type="Proteomes" id="UP000183529"/>
    </source>
</evidence>
<keyword evidence="4" id="KW-0997">Cell inner membrane</keyword>
<dbReference type="RefSeq" id="WP_065062853.1">
    <property type="nucleotide sequence ID" value="NZ_CADFGN010000006.1"/>
</dbReference>
<dbReference type="GO" id="GO:0012505">
    <property type="term" value="C:endomembrane system"/>
    <property type="evidence" value="ECO:0007669"/>
    <property type="project" value="UniProtKB-SubCell"/>
</dbReference>
<evidence type="ECO:0000256" key="3">
    <source>
        <dbReference type="ARBA" id="ARBA00022475"/>
    </source>
</evidence>
<dbReference type="GeneID" id="61307921"/>
<reference evidence="9 10" key="1">
    <citation type="submission" date="2016-10" db="EMBL/GenBank/DDBJ databases">
        <authorList>
            <person name="Varghese N."/>
            <person name="Submissions S."/>
        </authorList>
    </citation>
    <scope>NUCLEOTIDE SEQUENCE [LARGE SCALE GENOMIC DNA]</scope>
    <source>
        <strain evidence="9 10">LMG 22274</strain>
    </source>
</reference>
<sequence length="396" mass="43111">MCQLPMTRREWLKLASMFTVAGAAPLLGAANARAAADADAPLRIGYLPITDAAPLLVAHNNGYFEQAGLKVEKPTLLRSWAQLVEAFLSGQVNVVHLLAPMTIWARYGSQASAKVVAWNHVNGSALTVAPEIGQLKDLGGKTVAVPFWYSIHNVVVQDMLRAQGLTPVLTQDGALKPNEVRLVVMAPSDMPPALAAKQIAGFIVAEPFNAAAEALKVGKVLRFTGDVWRDHACCVVFMHERDLSGRPAWSQKVVDGIVKAQAWTRAHPQEAAQLLSKTGPNRYTPHAAGILQTVLAPTAADEGRYLADRAIVHADWHEKRIDFQPYPYPAYTEELVRRLKTTQLQGNGQFLAALDPAFVARDLVDDRFVKKSIEAVGGMKTFGLPDTYARTETIVV</sequence>
<keyword evidence="2" id="KW-0813">Transport</keyword>
<evidence type="ECO:0000256" key="4">
    <source>
        <dbReference type="ARBA" id="ARBA00022519"/>
    </source>
</evidence>
<comment type="similarity">
    <text evidence="6">Belongs to the CmpA/NrtA family.</text>
</comment>
<dbReference type="CDD" id="cd13553">
    <property type="entry name" value="PBP2_NrtA_CpmA_like"/>
    <property type="match status" value="1"/>
</dbReference>
<reference evidence="8 11" key="2">
    <citation type="submission" date="2018-05" db="EMBL/GenBank/DDBJ databases">
        <title>Genomic Encyclopedia of Type Strains, Phase IV (KMG-V): Genome sequencing to study the core and pangenomes of soil and plant-associated prokaryotes.</title>
        <authorList>
            <person name="Whitman W."/>
        </authorList>
    </citation>
    <scope>NUCLEOTIDE SEQUENCE [LARGE SCALE GENOMIC DNA]</scope>
    <source>
        <strain evidence="8 11">SIr-6563</strain>
    </source>
</reference>
<evidence type="ECO:0000256" key="7">
    <source>
        <dbReference type="SAM" id="SignalP"/>
    </source>
</evidence>
<dbReference type="InterPro" id="IPR044527">
    <property type="entry name" value="NrtA/CpmA_ABC-bd_dom"/>
</dbReference>
<proteinExistence type="inferred from homology"/>
<dbReference type="OrthoDB" id="9789215at2"/>
<dbReference type="AlphaFoldDB" id="A0A1A5X5S5"/>
<dbReference type="InterPro" id="IPR006311">
    <property type="entry name" value="TAT_signal"/>
</dbReference>
<dbReference type="Gene3D" id="3.40.190.10">
    <property type="entry name" value="Periplasmic binding protein-like II"/>
    <property type="match status" value="2"/>
</dbReference>
<name>A0A1A5X5S5_9BURK</name>
<dbReference type="Pfam" id="PF13379">
    <property type="entry name" value="NMT1_2"/>
    <property type="match status" value="1"/>
</dbReference>